<organism evidence="2 3">
    <name type="scientific">Pseudohalioglobus lutimaris</name>
    <dbReference type="NCBI Taxonomy" id="1737061"/>
    <lineage>
        <taxon>Bacteria</taxon>
        <taxon>Pseudomonadati</taxon>
        <taxon>Pseudomonadota</taxon>
        <taxon>Gammaproteobacteria</taxon>
        <taxon>Cellvibrionales</taxon>
        <taxon>Halieaceae</taxon>
        <taxon>Pseudohalioglobus</taxon>
    </lineage>
</organism>
<reference evidence="2 3" key="1">
    <citation type="submission" date="2018-01" db="EMBL/GenBank/DDBJ databases">
        <title>The draft genome sequence of Halioglobus lutimaris HF004.</title>
        <authorList>
            <person name="Du Z.-J."/>
            <person name="Shi M.-J."/>
        </authorList>
    </citation>
    <scope>NUCLEOTIDE SEQUENCE [LARGE SCALE GENOMIC DNA]</scope>
    <source>
        <strain evidence="2 3">HF004</strain>
    </source>
</reference>
<proteinExistence type="predicted"/>
<evidence type="ECO:0000313" key="2">
    <source>
        <dbReference type="EMBL" id="PLW70649.1"/>
    </source>
</evidence>
<keyword evidence="3" id="KW-1185">Reference proteome</keyword>
<dbReference type="PANTHER" id="PTHR36114:SF1">
    <property type="entry name" value="16.7 KDA PROTEIN IN WHIE LOCUS"/>
    <property type="match status" value="1"/>
</dbReference>
<dbReference type="InterPro" id="IPR052044">
    <property type="entry name" value="PKS_Associated_Protein"/>
</dbReference>
<name>A0A2N5X844_9GAMM</name>
<dbReference type="AlphaFoldDB" id="A0A2N5X844"/>
<evidence type="ECO:0000313" key="3">
    <source>
        <dbReference type="Proteomes" id="UP000235005"/>
    </source>
</evidence>
<evidence type="ECO:0000259" key="1">
    <source>
        <dbReference type="Pfam" id="PF07883"/>
    </source>
</evidence>
<dbReference type="InterPro" id="IPR013096">
    <property type="entry name" value="Cupin_2"/>
</dbReference>
<dbReference type="InterPro" id="IPR014710">
    <property type="entry name" value="RmlC-like_jellyroll"/>
</dbReference>
<feature type="domain" description="Cupin type-2" evidence="1">
    <location>
        <begin position="36"/>
        <end position="105"/>
    </location>
</feature>
<dbReference type="EMBL" id="PKUS01000001">
    <property type="protein sequence ID" value="PLW70649.1"/>
    <property type="molecule type" value="Genomic_DNA"/>
</dbReference>
<dbReference type="InterPro" id="IPR011051">
    <property type="entry name" value="RmlC_Cupin_sf"/>
</dbReference>
<dbReference type="Proteomes" id="UP000235005">
    <property type="component" value="Unassembled WGS sequence"/>
</dbReference>
<dbReference type="Pfam" id="PF07883">
    <property type="entry name" value="Cupin_2"/>
    <property type="match status" value="1"/>
</dbReference>
<dbReference type="PANTHER" id="PTHR36114">
    <property type="entry name" value="16.7 KDA PROTEIN IN WHIE LOCUS"/>
    <property type="match status" value="1"/>
</dbReference>
<dbReference type="SUPFAM" id="SSF51182">
    <property type="entry name" value="RmlC-like cupins"/>
    <property type="match status" value="1"/>
</dbReference>
<comment type="caution">
    <text evidence="2">The sequence shown here is derived from an EMBL/GenBank/DDBJ whole genome shotgun (WGS) entry which is preliminary data.</text>
</comment>
<protein>
    <submittedName>
        <fullName evidence="2">Cupin domain-containing protein</fullName>
    </submittedName>
</protein>
<dbReference type="OrthoDB" id="7870362at2"/>
<sequence length="119" mass="13069">MISRYSPEAEFHTSEQCHILELHNSPLDEGCSIARARVEPGVTTQLHALHGTAERYVILTGEGQVSLGGRETLTVGELDVVTIAAGESQCITNIGEQDLVFLCVCTPRFRQENYVNLEP</sequence>
<dbReference type="Gene3D" id="2.60.120.10">
    <property type="entry name" value="Jelly Rolls"/>
    <property type="match status" value="1"/>
</dbReference>
<dbReference type="RefSeq" id="WP_075999512.1">
    <property type="nucleotide sequence ID" value="NZ_PKUS01000001.1"/>
</dbReference>
<gene>
    <name evidence="2" type="ORF">C0039_00510</name>
</gene>
<accession>A0A2N5X844</accession>
<dbReference type="CDD" id="cd02214">
    <property type="entry name" value="cupin_MJ1618"/>
    <property type="match status" value="1"/>
</dbReference>